<accession>A0ACC0W0N6</accession>
<name>A0ACC0W0N6_9STRA</name>
<proteinExistence type="predicted"/>
<comment type="caution">
    <text evidence="1">The sequence shown here is derived from an EMBL/GenBank/DDBJ whole genome shotgun (WGS) entry which is preliminary data.</text>
</comment>
<protein>
    <submittedName>
        <fullName evidence="1">Uncharacterized protein</fullName>
    </submittedName>
</protein>
<dbReference type="Proteomes" id="UP001163321">
    <property type="component" value="Chromosome 5"/>
</dbReference>
<sequence>MYAAKQRKGKEEVFEKFRSVARVIRQKNKHRSTTESFLNIAKSVMAKTESEMLKSAYCIIITRAGVT</sequence>
<keyword evidence="2" id="KW-1185">Reference proteome</keyword>
<gene>
    <name evidence="1" type="ORF">PsorP6_009701</name>
</gene>
<dbReference type="EMBL" id="CM047584">
    <property type="protein sequence ID" value="KAI9911551.1"/>
    <property type="molecule type" value="Genomic_DNA"/>
</dbReference>
<reference evidence="1 2" key="1">
    <citation type="journal article" date="2022" name="bioRxiv">
        <title>The genome of the oomycete Peronosclerospora sorghi, a cosmopolitan pathogen of maize and sorghum, is inflated with dispersed pseudogenes.</title>
        <authorList>
            <person name="Fletcher K."/>
            <person name="Martin F."/>
            <person name="Isakeit T."/>
            <person name="Cavanaugh K."/>
            <person name="Magill C."/>
            <person name="Michelmore R."/>
        </authorList>
    </citation>
    <scope>NUCLEOTIDE SEQUENCE [LARGE SCALE GENOMIC DNA]</scope>
    <source>
        <strain evidence="1">P6</strain>
    </source>
</reference>
<evidence type="ECO:0000313" key="2">
    <source>
        <dbReference type="Proteomes" id="UP001163321"/>
    </source>
</evidence>
<evidence type="ECO:0000313" key="1">
    <source>
        <dbReference type="EMBL" id="KAI9911551.1"/>
    </source>
</evidence>
<organism evidence="1 2">
    <name type="scientific">Peronosclerospora sorghi</name>
    <dbReference type="NCBI Taxonomy" id="230839"/>
    <lineage>
        <taxon>Eukaryota</taxon>
        <taxon>Sar</taxon>
        <taxon>Stramenopiles</taxon>
        <taxon>Oomycota</taxon>
        <taxon>Peronosporomycetes</taxon>
        <taxon>Peronosporales</taxon>
        <taxon>Peronosporaceae</taxon>
        <taxon>Peronosclerospora</taxon>
    </lineage>
</organism>